<protein>
    <submittedName>
        <fullName evidence="1">Uncharacterized protein</fullName>
    </submittedName>
</protein>
<evidence type="ECO:0000313" key="1">
    <source>
        <dbReference type="EMBL" id="JAD62703.1"/>
    </source>
</evidence>
<reference evidence="1" key="1">
    <citation type="submission" date="2014-09" db="EMBL/GenBank/DDBJ databases">
        <authorList>
            <person name="Magalhaes I.L.F."/>
            <person name="Oliveira U."/>
            <person name="Santos F.R."/>
            <person name="Vidigal T.H.D.A."/>
            <person name="Brescovit A.D."/>
            <person name="Santos A.J."/>
        </authorList>
    </citation>
    <scope>NUCLEOTIDE SEQUENCE</scope>
    <source>
        <tissue evidence="1">Shoot tissue taken approximately 20 cm above the soil surface</tissue>
    </source>
</reference>
<accession>A0A0A9BKN5</accession>
<proteinExistence type="predicted"/>
<sequence>MNTIVPLLLLSVAQQLIKAVFLFLQLAAAQQSNKFPSFRPIVSSTAASRVAF</sequence>
<reference evidence="1" key="2">
    <citation type="journal article" date="2015" name="Data Brief">
        <title>Shoot transcriptome of the giant reed, Arundo donax.</title>
        <authorList>
            <person name="Barrero R.A."/>
            <person name="Guerrero F.D."/>
            <person name="Moolhuijzen P."/>
            <person name="Goolsby J.A."/>
            <person name="Tidwell J."/>
            <person name="Bellgard S.E."/>
            <person name="Bellgard M.I."/>
        </authorList>
    </citation>
    <scope>NUCLEOTIDE SEQUENCE</scope>
    <source>
        <tissue evidence="1">Shoot tissue taken approximately 20 cm above the soil surface</tissue>
    </source>
</reference>
<dbReference type="AlphaFoldDB" id="A0A0A9BKN5"/>
<organism evidence="1">
    <name type="scientific">Arundo donax</name>
    <name type="common">Giant reed</name>
    <name type="synonym">Donax arundinaceus</name>
    <dbReference type="NCBI Taxonomy" id="35708"/>
    <lineage>
        <taxon>Eukaryota</taxon>
        <taxon>Viridiplantae</taxon>
        <taxon>Streptophyta</taxon>
        <taxon>Embryophyta</taxon>
        <taxon>Tracheophyta</taxon>
        <taxon>Spermatophyta</taxon>
        <taxon>Magnoliopsida</taxon>
        <taxon>Liliopsida</taxon>
        <taxon>Poales</taxon>
        <taxon>Poaceae</taxon>
        <taxon>PACMAD clade</taxon>
        <taxon>Arundinoideae</taxon>
        <taxon>Arundineae</taxon>
        <taxon>Arundo</taxon>
    </lineage>
</organism>
<dbReference type="EMBL" id="GBRH01235192">
    <property type="protein sequence ID" value="JAD62703.1"/>
    <property type="molecule type" value="Transcribed_RNA"/>
</dbReference>
<name>A0A0A9BKN5_ARUDO</name>